<dbReference type="Proteomes" id="UP000294682">
    <property type="component" value="Unassembled WGS sequence"/>
</dbReference>
<feature type="signal peptide" evidence="1">
    <location>
        <begin position="1"/>
        <end position="24"/>
    </location>
</feature>
<evidence type="ECO:0000256" key="1">
    <source>
        <dbReference type="SAM" id="SignalP"/>
    </source>
</evidence>
<feature type="non-terminal residue" evidence="2">
    <location>
        <position position="65"/>
    </location>
</feature>
<evidence type="ECO:0000313" key="2">
    <source>
        <dbReference type="EMBL" id="TCL43311.1"/>
    </source>
</evidence>
<protein>
    <submittedName>
        <fullName evidence="2">Uncharacterized protein</fullName>
    </submittedName>
</protein>
<dbReference type="AlphaFoldDB" id="A0A9X8UJ61"/>
<comment type="caution">
    <text evidence="2">The sequence shown here is derived from an EMBL/GenBank/DDBJ whole genome shotgun (WGS) entry which is preliminary data.</text>
</comment>
<keyword evidence="1" id="KW-0732">Signal</keyword>
<dbReference type="EMBL" id="SLUK01000006">
    <property type="protein sequence ID" value="TCL43311.1"/>
    <property type="molecule type" value="Genomic_DNA"/>
</dbReference>
<name>A0A9X8UJ61_9FIRM</name>
<gene>
    <name evidence="2" type="ORF">EDD78_106174</name>
</gene>
<feature type="chain" id="PRO_5040893288" evidence="1">
    <location>
        <begin position="25"/>
        <end position="65"/>
    </location>
</feature>
<evidence type="ECO:0000313" key="3">
    <source>
        <dbReference type="Proteomes" id="UP000294682"/>
    </source>
</evidence>
<organism evidence="2 3">
    <name type="scientific">Harryflintia acetispora</name>
    <dbReference type="NCBI Taxonomy" id="1849041"/>
    <lineage>
        <taxon>Bacteria</taxon>
        <taxon>Bacillati</taxon>
        <taxon>Bacillota</taxon>
        <taxon>Clostridia</taxon>
        <taxon>Eubacteriales</taxon>
        <taxon>Oscillospiraceae</taxon>
        <taxon>Harryflintia</taxon>
    </lineage>
</organism>
<reference evidence="2 3" key="1">
    <citation type="submission" date="2019-03" db="EMBL/GenBank/DDBJ databases">
        <title>Genomic Encyclopedia of Type Strains, Phase IV (KMG-IV): sequencing the most valuable type-strain genomes for metagenomic binning, comparative biology and taxonomic classification.</title>
        <authorList>
            <person name="Goeker M."/>
        </authorList>
    </citation>
    <scope>NUCLEOTIDE SEQUENCE [LARGE SCALE GENOMIC DNA]</scope>
    <source>
        <strain evidence="2 3">DSM 100433</strain>
    </source>
</reference>
<accession>A0A9X8UJ61</accession>
<sequence>MNRRLCSLALALSLTAGLYLPAGATLGESGGFDYEPAPVPGGRTARAALFSAGAETEAITVKLDN</sequence>
<proteinExistence type="predicted"/>
<keyword evidence="3" id="KW-1185">Reference proteome</keyword>
<dbReference type="RefSeq" id="WP_132084658.1">
    <property type="nucleotide sequence ID" value="NZ_SLUK01000006.1"/>
</dbReference>